<protein>
    <submittedName>
        <fullName evidence="2">Uncharacterized protein</fullName>
    </submittedName>
</protein>
<sequence>KRANTANQTKQLSTTNNDVIGEKEEEAAYAPPIRLLTEFDPFKAPEQYEQQQQQVHVNSSDDEFIRGATGYVSKKDGKQSGEPVASSSALTALKMHNDMLRKPPNDGMIRVRMYYHQAIHDDPRRYGHGPWKYWGHGWGVEYGIDPHKRKEYERGYTIEKGFGRDFCAQPSSHCHRSHSPSHSAQFAIDQHALQSRGPIFINSHHQHMM</sequence>
<proteinExistence type="predicted"/>
<accession>A0ABQ7SAQ6</accession>
<reference evidence="2 3" key="1">
    <citation type="submission" date="2020-10" db="EMBL/GenBank/DDBJ databases">
        <authorList>
            <person name="Klimov P.B."/>
            <person name="Dyachkov S.M."/>
            <person name="Chetverikov P.E."/>
        </authorList>
    </citation>
    <scope>NUCLEOTIDE SEQUENCE [LARGE SCALE GENOMIC DNA]</scope>
    <source>
        <strain evidence="2">BMOC 18-1129-001#AD2665</strain>
        <tissue evidence="2">Entire mites</tissue>
    </source>
</reference>
<feature type="region of interest" description="Disordered" evidence="1">
    <location>
        <begin position="1"/>
        <end position="27"/>
    </location>
</feature>
<keyword evidence="3" id="KW-1185">Reference proteome</keyword>
<organism evidence="2 3">
    <name type="scientific">Fragariocoptes setiger</name>
    <dbReference type="NCBI Taxonomy" id="1670756"/>
    <lineage>
        <taxon>Eukaryota</taxon>
        <taxon>Metazoa</taxon>
        <taxon>Ecdysozoa</taxon>
        <taxon>Arthropoda</taxon>
        <taxon>Chelicerata</taxon>
        <taxon>Arachnida</taxon>
        <taxon>Acari</taxon>
        <taxon>Acariformes</taxon>
        <taxon>Trombidiformes</taxon>
        <taxon>Prostigmata</taxon>
        <taxon>Eupodina</taxon>
        <taxon>Eriophyoidea</taxon>
        <taxon>Phytoptidae</taxon>
        <taxon>Fragariocoptes</taxon>
    </lineage>
</organism>
<gene>
    <name evidence="2" type="ORF">GZH46_00971</name>
</gene>
<dbReference type="Proteomes" id="UP000825002">
    <property type="component" value="Unassembled WGS sequence"/>
</dbReference>
<comment type="caution">
    <text evidence="2">The sequence shown here is derived from an EMBL/GenBank/DDBJ whole genome shotgun (WGS) entry which is preliminary data.</text>
</comment>
<evidence type="ECO:0000313" key="2">
    <source>
        <dbReference type="EMBL" id="KAG9510486.1"/>
    </source>
</evidence>
<feature type="compositionally biased region" description="Polar residues" evidence="1">
    <location>
        <begin position="1"/>
        <end position="18"/>
    </location>
</feature>
<evidence type="ECO:0000256" key="1">
    <source>
        <dbReference type="SAM" id="MobiDB-lite"/>
    </source>
</evidence>
<feature type="non-terminal residue" evidence="2">
    <location>
        <position position="1"/>
    </location>
</feature>
<name>A0ABQ7SAQ6_9ACAR</name>
<evidence type="ECO:0000313" key="3">
    <source>
        <dbReference type="Proteomes" id="UP000825002"/>
    </source>
</evidence>
<dbReference type="EMBL" id="JAIFTH010000134">
    <property type="protein sequence ID" value="KAG9510486.1"/>
    <property type="molecule type" value="Genomic_DNA"/>
</dbReference>